<evidence type="ECO:0000313" key="13">
    <source>
        <dbReference type="EMBL" id="NUU82125.1"/>
    </source>
</evidence>
<sequence length="168" mass="18930">MLKGCDASILISTNPGSKELAEKDAEDNKDLRVEAFQTISKAKDLVERKCPGIVSCADILAIAARDYVHLVCSSSSSSFNIVLIMSYHFCFMFLNIFLHTKCISMFKLEFPCSMLKLQAAMMLLHSLRRSKDSLRQVQFMVSPSTLLRGTKSPSRALTRYWNSNMFLS</sequence>
<dbReference type="AlphaFoldDB" id="A0A6M2EFP6"/>
<dbReference type="PANTHER" id="PTHR31517">
    <property type="match status" value="1"/>
</dbReference>
<keyword evidence="4" id="KW-0575">Peroxidase</keyword>
<feature type="binding site" evidence="9">
    <location>
        <position position="8"/>
    </location>
    <ligand>
        <name>Ca(2+)</name>
        <dbReference type="ChEBI" id="CHEBI:29108"/>
        <label>1</label>
    </ligand>
</feature>
<evidence type="ECO:0000256" key="7">
    <source>
        <dbReference type="ARBA" id="ARBA00023002"/>
    </source>
</evidence>
<feature type="binding site" evidence="9">
    <location>
        <position position="22"/>
    </location>
    <ligand>
        <name>Ca(2+)</name>
        <dbReference type="ChEBI" id="CHEBI:29108"/>
        <label>1</label>
    </ligand>
</feature>
<dbReference type="GO" id="GO:0046872">
    <property type="term" value="F:metal ion binding"/>
    <property type="evidence" value="ECO:0007669"/>
    <property type="project" value="UniProtKB-KW"/>
</dbReference>
<dbReference type="GO" id="GO:0140825">
    <property type="term" value="F:lactoperoxidase activity"/>
    <property type="evidence" value="ECO:0007669"/>
    <property type="project" value="UniProtKB-EC"/>
</dbReference>
<dbReference type="InterPro" id="IPR010255">
    <property type="entry name" value="Haem_peroxidase_sf"/>
</dbReference>
<comment type="similarity">
    <text evidence="10">Belongs to the peroxidase family.</text>
</comment>
<name>A0A6M2EFP6_9ROSI</name>
<evidence type="ECO:0000256" key="3">
    <source>
        <dbReference type="ARBA" id="ARBA00012313"/>
    </source>
</evidence>
<feature type="domain" description="Plant heme peroxidase family profile" evidence="12">
    <location>
        <begin position="1"/>
        <end position="82"/>
    </location>
</feature>
<dbReference type="SUPFAM" id="SSF48113">
    <property type="entry name" value="Heme-dependent peroxidases"/>
    <property type="match status" value="1"/>
</dbReference>
<dbReference type="EMBL" id="GILB01001792">
    <property type="protein sequence ID" value="NUU82125.1"/>
    <property type="molecule type" value="Transcribed_RNA"/>
</dbReference>
<evidence type="ECO:0000256" key="1">
    <source>
        <dbReference type="ARBA" id="ARBA00000189"/>
    </source>
</evidence>
<feature type="binding site" evidence="9">
    <location>
        <position position="4"/>
    </location>
    <ligand>
        <name>Ca(2+)</name>
        <dbReference type="ChEBI" id="CHEBI:29108"/>
        <label>1</label>
    </ligand>
</feature>
<evidence type="ECO:0000256" key="2">
    <source>
        <dbReference type="ARBA" id="ARBA00001970"/>
    </source>
</evidence>
<keyword evidence="11" id="KW-0812">Transmembrane</keyword>
<evidence type="ECO:0000256" key="8">
    <source>
        <dbReference type="ARBA" id="ARBA00023004"/>
    </source>
</evidence>
<keyword evidence="11" id="KW-1133">Transmembrane helix</keyword>
<feature type="transmembrane region" description="Helical" evidence="11">
    <location>
        <begin position="79"/>
        <end position="98"/>
    </location>
</feature>
<protein>
    <recommendedName>
        <fullName evidence="3">peroxidase</fullName>
        <ecNumber evidence="3">1.11.1.7</ecNumber>
    </recommendedName>
</protein>
<keyword evidence="9" id="KW-0106">Calcium</keyword>
<evidence type="ECO:0000256" key="10">
    <source>
        <dbReference type="RuleBase" id="RU004241"/>
    </source>
</evidence>
<dbReference type="InterPro" id="IPR002016">
    <property type="entry name" value="Haem_peroxidase"/>
</dbReference>
<evidence type="ECO:0000259" key="12">
    <source>
        <dbReference type="PROSITE" id="PS50873"/>
    </source>
</evidence>
<dbReference type="InterPro" id="IPR000823">
    <property type="entry name" value="Peroxidase_pln"/>
</dbReference>
<comment type="cofactor">
    <cofactor evidence="9">
        <name>Ca(2+)</name>
        <dbReference type="ChEBI" id="CHEBI:29108"/>
    </cofactor>
    <text evidence="9">Binds 2 calcium ions per subunit.</text>
</comment>
<evidence type="ECO:0000256" key="5">
    <source>
        <dbReference type="ARBA" id="ARBA00022617"/>
    </source>
</evidence>
<comment type="catalytic activity">
    <reaction evidence="1">
        <text>2 a phenolic donor + H2O2 = 2 a phenolic radical donor + 2 H2O</text>
        <dbReference type="Rhea" id="RHEA:56136"/>
        <dbReference type="ChEBI" id="CHEBI:15377"/>
        <dbReference type="ChEBI" id="CHEBI:16240"/>
        <dbReference type="ChEBI" id="CHEBI:139520"/>
        <dbReference type="ChEBI" id="CHEBI:139521"/>
        <dbReference type="EC" id="1.11.1.7"/>
    </reaction>
</comment>
<evidence type="ECO:0000256" key="11">
    <source>
        <dbReference type="SAM" id="Phobius"/>
    </source>
</evidence>
<keyword evidence="8" id="KW-0408">Iron</keyword>
<keyword evidence="11" id="KW-0472">Membrane</keyword>
<feature type="binding site" evidence="9">
    <location>
        <position position="6"/>
    </location>
    <ligand>
        <name>Ca(2+)</name>
        <dbReference type="ChEBI" id="CHEBI:29108"/>
        <label>1</label>
    </ligand>
</feature>
<dbReference type="PROSITE" id="PS50873">
    <property type="entry name" value="PEROXIDASE_4"/>
    <property type="match status" value="1"/>
</dbReference>
<reference evidence="13" key="1">
    <citation type="submission" date="2020-03" db="EMBL/GenBank/DDBJ databases">
        <authorList>
            <person name="Zhang R."/>
        </authorList>
    </citation>
    <scope>NUCLEOTIDE SEQUENCE</scope>
</reference>
<dbReference type="Pfam" id="PF00141">
    <property type="entry name" value="peroxidase"/>
    <property type="match status" value="1"/>
</dbReference>
<accession>A0A6M2EFP6</accession>
<evidence type="ECO:0000256" key="9">
    <source>
        <dbReference type="PIRSR" id="PIRSR600823-3"/>
    </source>
</evidence>
<evidence type="ECO:0000256" key="4">
    <source>
        <dbReference type="ARBA" id="ARBA00022559"/>
    </source>
</evidence>
<dbReference type="PANTHER" id="PTHR31517:SF51">
    <property type="entry name" value="PEROXIDASE 55"/>
    <property type="match status" value="1"/>
</dbReference>
<comment type="cofactor">
    <cofactor evidence="2">
        <name>heme b</name>
        <dbReference type="ChEBI" id="CHEBI:60344"/>
    </cofactor>
</comment>
<keyword evidence="6 9" id="KW-0479">Metal-binding</keyword>
<dbReference type="EC" id="1.11.1.7" evidence="3"/>
<dbReference type="Gene3D" id="1.10.520.10">
    <property type="match status" value="1"/>
</dbReference>
<organism evidence="13">
    <name type="scientific">Populus davidiana</name>
    <dbReference type="NCBI Taxonomy" id="266767"/>
    <lineage>
        <taxon>Eukaryota</taxon>
        <taxon>Viridiplantae</taxon>
        <taxon>Streptophyta</taxon>
        <taxon>Embryophyta</taxon>
        <taxon>Tracheophyta</taxon>
        <taxon>Spermatophyta</taxon>
        <taxon>Magnoliopsida</taxon>
        <taxon>eudicotyledons</taxon>
        <taxon>Gunneridae</taxon>
        <taxon>Pentapetalae</taxon>
        <taxon>rosids</taxon>
        <taxon>fabids</taxon>
        <taxon>Malpighiales</taxon>
        <taxon>Salicaceae</taxon>
        <taxon>Saliceae</taxon>
        <taxon>Populus</taxon>
    </lineage>
</organism>
<dbReference type="GO" id="GO:0020037">
    <property type="term" value="F:heme binding"/>
    <property type="evidence" value="ECO:0007669"/>
    <property type="project" value="InterPro"/>
</dbReference>
<proteinExistence type="inferred from homology"/>
<keyword evidence="7" id="KW-0560">Oxidoreductase</keyword>
<evidence type="ECO:0000256" key="6">
    <source>
        <dbReference type="ARBA" id="ARBA00022723"/>
    </source>
</evidence>
<keyword evidence="5" id="KW-0349">Heme</keyword>
<dbReference type="GO" id="GO:0006979">
    <property type="term" value="P:response to oxidative stress"/>
    <property type="evidence" value="ECO:0007669"/>
    <property type="project" value="InterPro"/>
</dbReference>